<evidence type="ECO:0000256" key="7">
    <source>
        <dbReference type="ARBA" id="ARBA00022989"/>
    </source>
</evidence>
<dbReference type="CDD" id="cd04030">
    <property type="entry name" value="C2C_KIAA1228"/>
    <property type="match status" value="1"/>
</dbReference>
<dbReference type="Proteomes" id="UP000502823">
    <property type="component" value="Unassembled WGS sequence"/>
</dbReference>
<dbReference type="FunFam" id="2.60.40.150:FF:000155">
    <property type="entry name" value="extended synaptotagmin-2 isoform X1"/>
    <property type="match status" value="1"/>
</dbReference>
<dbReference type="GO" id="GO:0006869">
    <property type="term" value="P:lipid transport"/>
    <property type="evidence" value="ECO:0007669"/>
    <property type="project" value="UniProtKB-KW"/>
</dbReference>
<evidence type="ECO:0000256" key="12">
    <source>
        <dbReference type="SAM" id="Phobius"/>
    </source>
</evidence>
<dbReference type="OrthoDB" id="1029639at2759"/>
<dbReference type="PANTHER" id="PTHR45761:SF1">
    <property type="entry name" value="EXTENDED SYNAPTOTAGMIN-LIKE PROTEIN 2, ISOFORM C"/>
    <property type="match status" value="1"/>
</dbReference>
<proteinExistence type="predicted"/>
<feature type="domain" description="C2" evidence="13">
    <location>
        <begin position="431"/>
        <end position="547"/>
    </location>
</feature>
<dbReference type="FunCoup" id="A0A6L2PMR9">
    <property type="interactions" value="647"/>
</dbReference>
<dbReference type="CDD" id="cd04050">
    <property type="entry name" value="C2B_Synaptotagmin-like"/>
    <property type="match status" value="1"/>
</dbReference>
<dbReference type="GO" id="GO:0005509">
    <property type="term" value="F:calcium ion binding"/>
    <property type="evidence" value="ECO:0007669"/>
    <property type="project" value="TreeGrafter"/>
</dbReference>
<evidence type="ECO:0000259" key="14">
    <source>
        <dbReference type="PROSITE" id="PS51847"/>
    </source>
</evidence>
<dbReference type="AlphaFoldDB" id="A0A6L2PMR9"/>
<evidence type="ECO:0000256" key="8">
    <source>
        <dbReference type="ARBA" id="ARBA00023055"/>
    </source>
</evidence>
<protein>
    <recommendedName>
        <fullName evidence="17">Extended synaptotagmin-2</fullName>
    </recommendedName>
</protein>
<dbReference type="FunFam" id="2.60.40.150:FF:000093">
    <property type="entry name" value="Extended synaptotagmin 3"/>
    <property type="match status" value="1"/>
</dbReference>
<keyword evidence="5" id="KW-0677">Repeat</keyword>
<dbReference type="GO" id="GO:0035091">
    <property type="term" value="F:phosphatidylinositol binding"/>
    <property type="evidence" value="ECO:0007669"/>
    <property type="project" value="TreeGrafter"/>
</dbReference>
<evidence type="ECO:0000313" key="16">
    <source>
        <dbReference type="Proteomes" id="UP000502823"/>
    </source>
</evidence>
<dbReference type="EMBL" id="BLKM01000442">
    <property type="protein sequence ID" value="GFG33624.1"/>
    <property type="molecule type" value="Genomic_DNA"/>
</dbReference>
<organism evidence="15 16">
    <name type="scientific">Coptotermes formosanus</name>
    <name type="common">Formosan subterranean termite</name>
    <dbReference type="NCBI Taxonomy" id="36987"/>
    <lineage>
        <taxon>Eukaryota</taxon>
        <taxon>Metazoa</taxon>
        <taxon>Ecdysozoa</taxon>
        <taxon>Arthropoda</taxon>
        <taxon>Hexapoda</taxon>
        <taxon>Insecta</taxon>
        <taxon>Pterygota</taxon>
        <taxon>Neoptera</taxon>
        <taxon>Polyneoptera</taxon>
        <taxon>Dictyoptera</taxon>
        <taxon>Blattodea</taxon>
        <taxon>Blattoidea</taxon>
        <taxon>Termitoidae</taxon>
        <taxon>Rhinotermitidae</taxon>
        <taxon>Coptotermes</taxon>
    </lineage>
</organism>
<keyword evidence="10 12" id="KW-0472">Membrane</keyword>
<evidence type="ECO:0000256" key="2">
    <source>
        <dbReference type="ARBA" id="ARBA00022448"/>
    </source>
</evidence>
<dbReference type="InterPro" id="IPR035892">
    <property type="entry name" value="C2_domain_sf"/>
</dbReference>
<dbReference type="GO" id="GO:0005789">
    <property type="term" value="C:endoplasmic reticulum membrane"/>
    <property type="evidence" value="ECO:0007669"/>
    <property type="project" value="TreeGrafter"/>
</dbReference>
<dbReference type="PROSITE" id="PS51847">
    <property type="entry name" value="SMP"/>
    <property type="match status" value="1"/>
</dbReference>
<evidence type="ECO:0000313" key="15">
    <source>
        <dbReference type="EMBL" id="GFG33624.1"/>
    </source>
</evidence>
<evidence type="ECO:0008006" key="17">
    <source>
        <dbReference type="Google" id="ProtNLM"/>
    </source>
</evidence>
<dbReference type="Gene3D" id="2.60.40.150">
    <property type="entry name" value="C2 domain"/>
    <property type="match status" value="3"/>
</dbReference>
<dbReference type="InterPro" id="IPR037749">
    <property type="entry name" value="Ext_Synaptotagmin_C2B"/>
</dbReference>
<evidence type="ECO:0000259" key="13">
    <source>
        <dbReference type="PROSITE" id="PS50004"/>
    </source>
</evidence>
<dbReference type="SUPFAM" id="SSF49562">
    <property type="entry name" value="C2 domain (Calcium/lipid-binding domain, CaLB)"/>
    <property type="match status" value="3"/>
</dbReference>
<dbReference type="CDD" id="cd21670">
    <property type="entry name" value="SMP_ESyt"/>
    <property type="match status" value="1"/>
</dbReference>
<dbReference type="GO" id="GO:0061817">
    <property type="term" value="P:endoplasmic reticulum-plasma membrane tethering"/>
    <property type="evidence" value="ECO:0007669"/>
    <property type="project" value="InterPro"/>
</dbReference>
<dbReference type="InterPro" id="IPR031468">
    <property type="entry name" value="SMP_LBD"/>
</dbReference>
<dbReference type="Pfam" id="PF00168">
    <property type="entry name" value="C2"/>
    <property type="match status" value="3"/>
</dbReference>
<comment type="caution">
    <text evidence="15">The sequence shown here is derived from an EMBL/GenBank/DDBJ whole genome shotgun (WGS) entry which is preliminary data.</text>
</comment>
<dbReference type="PROSITE" id="PS50004">
    <property type="entry name" value="C2"/>
    <property type="match status" value="3"/>
</dbReference>
<dbReference type="SMART" id="SM00239">
    <property type="entry name" value="C2"/>
    <property type="match status" value="3"/>
</dbReference>
<evidence type="ECO:0000256" key="6">
    <source>
        <dbReference type="ARBA" id="ARBA00022837"/>
    </source>
</evidence>
<dbReference type="GO" id="GO:0008429">
    <property type="term" value="F:phosphatidylethanolamine binding"/>
    <property type="evidence" value="ECO:0007669"/>
    <property type="project" value="TreeGrafter"/>
</dbReference>
<dbReference type="InterPro" id="IPR000008">
    <property type="entry name" value="C2_dom"/>
</dbReference>
<keyword evidence="16" id="KW-1185">Reference proteome</keyword>
<reference evidence="16" key="1">
    <citation type="submission" date="2020-01" db="EMBL/GenBank/DDBJ databases">
        <title>Draft genome sequence of the Termite Coptotermes fromosanus.</title>
        <authorList>
            <person name="Itakura S."/>
            <person name="Yosikawa Y."/>
            <person name="Umezawa K."/>
        </authorList>
    </citation>
    <scope>NUCLEOTIDE SEQUENCE [LARGE SCALE GENOMIC DNA]</scope>
</reference>
<dbReference type="GO" id="GO:0031210">
    <property type="term" value="F:phosphatidylcholine binding"/>
    <property type="evidence" value="ECO:0007669"/>
    <property type="project" value="TreeGrafter"/>
</dbReference>
<dbReference type="PANTHER" id="PTHR45761">
    <property type="entry name" value="EXTENDED SYNAPTOTAGMIN-LIKE PROTEIN 2, ISOFORM C"/>
    <property type="match status" value="1"/>
</dbReference>
<evidence type="ECO:0000256" key="5">
    <source>
        <dbReference type="ARBA" id="ARBA00022737"/>
    </source>
</evidence>
<comment type="subcellular location">
    <subcellularLocation>
        <location evidence="1">Membrane</location>
    </subcellularLocation>
</comment>
<keyword evidence="3 12" id="KW-0812">Transmembrane</keyword>
<feature type="compositionally biased region" description="Acidic residues" evidence="11">
    <location>
        <begin position="576"/>
        <end position="598"/>
    </location>
</feature>
<keyword evidence="8" id="KW-0445">Lipid transport</keyword>
<dbReference type="InterPro" id="IPR037752">
    <property type="entry name" value="C2C_KIAA1228"/>
</dbReference>
<dbReference type="InterPro" id="IPR039010">
    <property type="entry name" value="Synaptotagmin_SMP"/>
</dbReference>
<feature type="compositionally biased region" description="Basic and acidic residues" evidence="11">
    <location>
        <begin position="605"/>
        <end position="617"/>
    </location>
</feature>
<dbReference type="PROSITE" id="PS51257">
    <property type="entry name" value="PROKAR_LIPOPROTEIN"/>
    <property type="match status" value="1"/>
</dbReference>
<keyword evidence="2" id="KW-0813">Transport</keyword>
<dbReference type="GO" id="GO:0005544">
    <property type="term" value="F:calcium-dependent phospholipid binding"/>
    <property type="evidence" value="ECO:0007669"/>
    <property type="project" value="TreeGrafter"/>
</dbReference>
<dbReference type="Pfam" id="PF17047">
    <property type="entry name" value="SMP_LBD"/>
    <property type="match status" value="1"/>
</dbReference>
<feature type="domain" description="SMP-LTD" evidence="14">
    <location>
        <begin position="103"/>
        <end position="282"/>
    </location>
</feature>
<evidence type="ECO:0000256" key="3">
    <source>
        <dbReference type="ARBA" id="ARBA00022692"/>
    </source>
</evidence>
<dbReference type="InterPro" id="IPR051634">
    <property type="entry name" value="Extended_Synaptotagmin"/>
</dbReference>
<feature type="domain" description="C2" evidence="13">
    <location>
        <begin position="683"/>
        <end position="806"/>
    </location>
</feature>
<dbReference type="CDD" id="cd04024">
    <property type="entry name" value="C2A_Synaptotagmin-like"/>
    <property type="match status" value="1"/>
</dbReference>
<keyword evidence="7 12" id="KW-1133">Transmembrane helix</keyword>
<gene>
    <name evidence="15" type="ORF">Cfor_03168</name>
</gene>
<name>A0A6L2PMR9_COPFO</name>
<keyword evidence="4" id="KW-0479">Metal-binding</keyword>
<evidence type="ECO:0000256" key="10">
    <source>
        <dbReference type="ARBA" id="ARBA00023136"/>
    </source>
</evidence>
<evidence type="ECO:0000256" key="4">
    <source>
        <dbReference type="ARBA" id="ARBA00022723"/>
    </source>
</evidence>
<keyword evidence="6" id="KW-0106">Calcium</keyword>
<feature type="domain" description="C2" evidence="13">
    <location>
        <begin position="280"/>
        <end position="404"/>
    </location>
</feature>
<sequence length="816" mass="91417">MTGASKEKTESIVQKRIGGTSILSVLYSCAKKIGTVAIVYLIGYFELSAAWLIGPVILSVIRDEWKKDKELRRNVAKAAAMCNEKEVILARVDDLPSWVFFPDVERVEWLNRILRQVWPNVNHYAKTLIKETIEPNVRASLEAYKLNGFCFQRMILGSIPLRIGGVKVYDRNVSRNEIIMDMDIFYAGDCDISFTIGGIKGGIKDFQIHGMMRVVMKPLITSMPLVGGLQVFFLNNPTIDFNLVGMADLLDMPGLSDILRRIIVEQVARMMVLPNKLPIQLSDVIPAKVLKMPEPEGVLRVHVVEAKQLMKMDIGVLGKGKSDPYAIITLGAQQFRTHTIDNTVNPKWDFWCEAVVSSYKGQEVALEVWDWDAGFPGVQNDDYLGRATVDVRGVVKNGQVDVWVTLEGVKSGMVHLRLTWLALSGSLADLKAAIAETQLLRVTSMSTGLLLVFVDSAKNLPNARPSKKPDPYAQLSVGKQQEVTNVEMRTFDPVWEQGFSFLVNNPESDSLFIKVIDQKTTREIGCVEYKLHLLFDKPDLQVDSEPYRLTRSGPDSKIDFSLQLRILKYEGPKEDVNEDEDEDAEEGFNEIETQEEVESLLVREGSVKKPDSPEKQASEPSTPVKITKQESRDSIRSGSSSSFQQPTEDLMTLSKAPPVVHTPPSGDIRHRAPSVSSSAGEAGLGRIQLTLRYSVQRQRLIVVVHKVVNLPLKDPTNIPDPYVKLYLLPERAKDSKRKTETMKDNCNPVYDETFDYILSQGELNSRQLEVSVVTRKGWFSSQSPIMGQMVVNLGELDLSKAVTSWFDLQPESTKDV</sequence>
<evidence type="ECO:0000256" key="9">
    <source>
        <dbReference type="ARBA" id="ARBA00023121"/>
    </source>
</evidence>
<dbReference type="InParanoid" id="A0A6L2PMR9"/>
<feature type="region of interest" description="Disordered" evidence="11">
    <location>
        <begin position="571"/>
        <end position="679"/>
    </location>
</feature>
<feature type="transmembrane region" description="Helical" evidence="12">
    <location>
        <begin position="37"/>
        <end position="61"/>
    </location>
</feature>
<accession>A0A6L2PMR9</accession>
<evidence type="ECO:0000256" key="1">
    <source>
        <dbReference type="ARBA" id="ARBA00004370"/>
    </source>
</evidence>
<evidence type="ECO:0000256" key="11">
    <source>
        <dbReference type="SAM" id="MobiDB-lite"/>
    </source>
</evidence>
<keyword evidence="9" id="KW-0446">Lipid-binding</keyword>